<dbReference type="EMBL" id="MPUH01000097">
    <property type="protein sequence ID" value="OMJ90711.1"/>
    <property type="molecule type" value="Genomic_DNA"/>
</dbReference>
<dbReference type="AlphaFoldDB" id="A0A1R2CNY3"/>
<evidence type="ECO:0000259" key="6">
    <source>
        <dbReference type="Pfam" id="PF01212"/>
    </source>
</evidence>
<feature type="domain" description="Aromatic amino acid beta-eliminating lyase/threonine aldolase" evidence="6">
    <location>
        <begin position="9"/>
        <end position="284"/>
    </location>
</feature>
<dbReference type="Gene3D" id="3.40.640.10">
    <property type="entry name" value="Type I PLP-dependent aspartate aminotransferase-like (Major domain)"/>
    <property type="match status" value="1"/>
</dbReference>
<organism evidence="7 8">
    <name type="scientific">Stentor coeruleus</name>
    <dbReference type="NCBI Taxonomy" id="5963"/>
    <lineage>
        <taxon>Eukaryota</taxon>
        <taxon>Sar</taxon>
        <taxon>Alveolata</taxon>
        <taxon>Ciliophora</taxon>
        <taxon>Postciliodesmatophora</taxon>
        <taxon>Heterotrichea</taxon>
        <taxon>Heterotrichida</taxon>
        <taxon>Stentoridae</taxon>
        <taxon>Stentor</taxon>
    </lineage>
</organism>
<dbReference type="OrthoDB" id="10261951at2759"/>
<dbReference type="InterPro" id="IPR015421">
    <property type="entry name" value="PyrdxlP-dep_Trfase_major"/>
</dbReference>
<evidence type="ECO:0000313" key="8">
    <source>
        <dbReference type="Proteomes" id="UP000187209"/>
    </source>
</evidence>
<dbReference type="PIRSF" id="PIRSF017617">
    <property type="entry name" value="Thr_aldolase"/>
    <property type="match status" value="1"/>
</dbReference>
<comment type="cofactor">
    <cofactor evidence="1">
        <name>pyridoxal 5'-phosphate</name>
        <dbReference type="ChEBI" id="CHEBI:597326"/>
    </cofactor>
</comment>
<comment type="similarity">
    <text evidence="2">Belongs to the threonine aldolase family.</text>
</comment>
<accession>A0A1R2CNY3</accession>
<dbReference type="SUPFAM" id="SSF53383">
    <property type="entry name" value="PLP-dependent transferases"/>
    <property type="match status" value="1"/>
</dbReference>
<feature type="modified residue" description="N6-(pyridoxal phosphate)lysine" evidence="5">
    <location>
        <position position="211"/>
    </location>
</feature>
<dbReference type="PANTHER" id="PTHR48097">
    <property type="entry name" value="L-THREONINE ALDOLASE-RELATED"/>
    <property type="match status" value="1"/>
</dbReference>
<dbReference type="InterPro" id="IPR015422">
    <property type="entry name" value="PyrdxlP-dep_Trfase_small"/>
</dbReference>
<evidence type="ECO:0000256" key="5">
    <source>
        <dbReference type="PIRSR" id="PIRSR017617-1"/>
    </source>
</evidence>
<evidence type="ECO:0000256" key="2">
    <source>
        <dbReference type="ARBA" id="ARBA00006966"/>
    </source>
</evidence>
<sequence length="351" mass="38756">MKAFRRIIDLRSDTVTIMSASMHQALLNAEVGNDVYGDDPTVNSLQDRVAKMMGKERGLFTTSGTMSNLISILTHCNRGDSAIIGANSHIYVYEQGNISSIAGIMPVPVEEKADGTLDLNALTSKILPPDQHFTKTTLITFENTHTVLFGKALPFGYDKKVREYALNHNIKTHLDGSRLLNAYYYHKERNPNIKVNDITEGYDSICMCFTKGLKCPIGSMLVGTDEFISKAHRWRKALGGGFRQIGYIAAAAMQSLDEAEATFTHDHRLARAFHNEIVKAGIKCEPLETNFVAFWPDTNLSIPDYVARLKEKGVLAGGMVNGCIRIVCHAGISEEDVEVTVSAIKSLQKLN</sequence>
<dbReference type="Pfam" id="PF01212">
    <property type="entry name" value="Beta_elim_lyase"/>
    <property type="match status" value="1"/>
</dbReference>
<evidence type="ECO:0000256" key="4">
    <source>
        <dbReference type="ARBA" id="ARBA00023239"/>
    </source>
</evidence>
<keyword evidence="3" id="KW-0663">Pyridoxal phosphate</keyword>
<dbReference type="NCBIfam" id="NF041359">
    <property type="entry name" value="GntG_guanitoxin"/>
    <property type="match status" value="1"/>
</dbReference>
<dbReference type="InterPro" id="IPR001597">
    <property type="entry name" value="ArAA_b-elim_lyase/Thr_aldolase"/>
</dbReference>
<dbReference type="InterPro" id="IPR023603">
    <property type="entry name" value="Low_specificity_L-TA-like"/>
</dbReference>
<keyword evidence="4" id="KW-0456">Lyase</keyword>
<dbReference type="Gene3D" id="3.90.1150.10">
    <property type="entry name" value="Aspartate Aminotransferase, domain 1"/>
    <property type="match status" value="1"/>
</dbReference>
<dbReference type="FunFam" id="3.40.640.10:FF:000030">
    <property type="entry name" value="Low-specificity L-threonine aldolase"/>
    <property type="match status" value="1"/>
</dbReference>
<protein>
    <recommendedName>
        <fullName evidence="6">Aromatic amino acid beta-eliminating lyase/threonine aldolase domain-containing protein</fullName>
    </recommendedName>
</protein>
<dbReference type="GO" id="GO:0006545">
    <property type="term" value="P:glycine biosynthetic process"/>
    <property type="evidence" value="ECO:0007669"/>
    <property type="project" value="TreeGrafter"/>
</dbReference>
<dbReference type="GO" id="GO:0006567">
    <property type="term" value="P:L-threonine catabolic process"/>
    <property type="evidence" value="ECO:0007669"/>
    <property type="project" value="TreeGrafter"/>
</dbReference>
<evidence type="ECO:0000256" key="1">
    <source>
        <dbReference type="ARBA" id="ARBA00001933"/>
    </source>
</evidence>
<dbReference type="Proteomes" id="UP000187209">
    <property type="component" value="Unassembled WGS sequence"/>
</dbReference>
<comment type="caution">
    <text evidence="7">The sequence shown here is derived from an EMBL/GenBank/DDBJ whole genome shotgun (WGS) entry which is preliminary data.</text>
</comment>
<evidence type="ECO:0000313" key="7">
    <source>
        <dbReference type="EMBL" id="OMJ90711.1"/>
    </source>
</evidence>
<dbReference type="PANTHER" id="PTHR48097:SF9">
    <property type="entry name" value="L-THREONINE ALDOLASE"/>
    <property type="match status" value="1"/>
</dbReference>
<dbReference type="GO" id="GO:0008732">
    <property type="term" value="F:L-allo-threonine aldolase activity"/>
    <property type="evidence" value="ECO:0007669"/>
    <property type="project" value="TreeGrafter"/>
</dbReference>
<name>A0A1R2CNY3_9CILI</name>
<keyword evidence="8" id="KW-1185">Reference proteome</keyword>
<reference evidence="7 8" key="1">
    <citation type="submission" date="2016-11" db="EMBL/GenBank/DDBJ databases">
        <title>The macronuclear genome of Stentor coeruleus: a giant cell with tiny introns.</title>
        <authorList>
            <person name="Slabodnick M."/>
            <person name="Ruby J.G."/>
            <person name="Reiff S.B."/>
            <person name="Swart E.C."/>
            <person name="Gosai S."/>
            <person name="Prabakaran S."/>
            <person name="Witkowska E."/>
            <person name="Larue G.E."/>
            <person name="Fisher S."/>
            <person name="Freeman R.M."/>
            <person name="Gunawardena J."/>
            <person name="Chu W."/>
            <person name="Stover N.A."/>
            <person name="Gregory B.D."/>
            <person name="Nowacki M."/>
            <person name="Derisi J."/>
            <person name="Roy S.W."/>
            <person name="Marshall W.F."/>
            <person name="Sood P."/>
        </authorList>
    </citation>
    <scope>NUCLEOTIDE SEQUENCE [LARGE SCALE GENOMIC DNA]</scope>
    <source>
        <strain evidence="7">WM001</strain>
    </source>
</reference>
<gene>
    <name evidence="7" type="ORF">SteCoe_6886</name>
</gene>
<evidence type="ECO:0000256" key="3">
    <source>
        <dbReference type="ARBA" id="ARBA00022898"/>
    </source>
</evidence>
<proteinExistence type="inferred from homology"/>
<dbReference type="InterPro" id="IPR015424">
    <property type="entry name" value="PyrdxlP-dep_Trfase"/>
</dbReference>
<dbReference type="GO" id="GO:0005829">
    <property type="term" value="C:cytosol"/>
    <property type="evidence" value="ECO:0007669"/>
    <property type="project" value="TreeGrafter"/>
</dbReference>